<sequence>ERTGPLFQGKFKAVLITSNEQLLHVSRYIHLNPYSSGIVKTIEELKAYSYSSLAKLSTSKVESRLILDQFKNVAGYYQFVFDNADYQKNLENIKHQILE</sequence>
<dbReference type="Gene3D" id="3.30.70.1290">
    <property type="entry name" value="Transposase IS200-like"/>
    <property type="match status" value="1"/>
</dbReference>
<dbReference type="PANTHER" id="PTHR34322">
    <property type="entry name" value="TRANSPOSASE, Y1_TNP DOMAIN-CONTAINING"/>
    <property type="match status" value="1"/>
</dbReference>
<evidence type="ECO:0000313" key="1">
    <source>
        <dbReference type="EMBL" id="KKU88207.1"/>
    </source>
</evidence>
<evidence type="ECO:0000313" key="2">
    <source>
        <dbReference type="Proteomes" id="UP000034772"/>
    </source>
</evidence>
<protein>
    <recommendedName>
        <fullName evidence="3">Transposase</fullName>
    </recommendedName>
</protein>
<comment type="caution">
    <text evidence="1">The sequence shown here is derived from an EMBL/GenBank/DDBJ whole genome shotgun (WGS) entry which is preliminary data.</text>
</comment>
<proteinExistence type="predicted"/>
<dbReference type="GO" id="GO:0004803">
    <property type="term" value="F:transposase activity"/>
    <property type="evidence" value="ECO:0007669"/>
    <property type="project" value="InterPro"/>
</dbReference>
<accession>A0A0G1U286</accession>
<dbReference type="PATRIC" id="fig|1618373.3.peg.23"/>
<feature type="non-terminal residue" evidence="1">
    <location>
        <position position="1"/>
    </location>
</feature>
<dbReference type="InterPro" id="IPR036515">
    <property type="entry name" value="Transposase_17_sf"/>
</dbReference>
<dbReference type="GO" id="GO:0003677">
    <property type="term" value="F:DNA binding"/>
    <property type="evidence" value="ECO:0007669"/>
    <property type="project" value="InterPro"/>
</dbReference>
<dbReference type="PANTHER" id="PTHR34322:SF2">
    <property type="entry name" value="TRANSPOSASE IS200-LIKE DOMAIN-CONTAINING PROTEIN"/>
    <property type="match status" value="1"/>
</dbReference>
<dbReference type="AlphaFoldDB" id="A0A0G1U286"/>
<evidence type="ECO:0008006" key="3">
    <source>
        <dbReference type="Google" id="ProtNLM"/>
    </source>
</evidence>
<organism evidence="1 2">
    <name type="scientific">Candidatus Beckwithbacteria bacterium GW2011_GWC2_47_9</name>
    <dbReference type="NCBI Taxonomy" id="1618373"/>
    <lineage>
        <taxon>Bacteria</taxon>
        <taxon>Candidatus Beckwithiibacteriota</taxon>
    </lineage>
</organism>
<gene>
    <name evidence="1" type="ORF">UY17_C0001G0020</name>
</gene>
<dbReference type="GO" id="GO:0006313">
    <property type="term" value="P:DNA transposition"/>
    <property type="evidence" value="ECO:0007669"/>
    <property type="project" value="InterPro"/>
</dbReference>
<reference evidence="1 2" key="1">
    <citation type="journal article" date="2015" name="Nature">
        <title>rRNA introns, odd ribosomes, and small enigmatic genomes across a large radiation of phyla.</title>
        <authorList>
            <person name="Brown C.T."/>
            <person name="Hug L.A."/>
            <person name="Thomas B.C."/>
            <person name="Sharon I."/>
            <person name="Castelle C.J."/>
            <person name="Singh A."/>
            <person name="Wilkins M.J."/>
            <person name="Williams K.H."/>
            <person name="Banfield J.F."/>
        </authorList>
    </citation>
    <scope>NUCLEOTIDE SEQUENCE [LARGE SCALE GENOMIC DNA]</scope>
</reference>
<dbReference type="Proteomes" id="UP000034772">
    <property type="component" value="Unassembled WGS sequence"/>
</dbReference>
<dbReference type="EMBL" id="LCOZ01000001">
    <property type="protein sequence ID" value="KKU88207.1"/>
    <property type="molecule type" value="Genomic_DNA"/>
</dbReference>
<name>A0A0G1U286_9BACT</name>